<name>A0ABQ4YZG0_9ASTR</name>
<reference evidence="1" key="1">
    <citation type="journal article" date="2022" name="Int. J. Mol. Sci.">
        <title>Draft Genome of Tanacetum Coccineum: Genomic Comparison of Closely Related Tanacetum-Family Plants.</title>
        <authorList>
            <person name="Yamashiro T."/>
            <person name="Shiraishi A."/>
            <person name="Nakayama K."/>
            <person name="Satake H."/>
        </authorList>
    </citation>
    <scope>NUCLEOTIDE SEQUENCE</scope>
</reference>
<evidence type="ECO:0000313" key="2">
    <source>
        <dbReference type="Proteomes" id="UP001151760"/>
    </source>
</evidence>
<dbReference type="Proteomes" id="UP001151760">
    <property type="component" value="Unassembled WGS sequence"/>
</dbReference>
<proteinExistence type="predicted"/>
<sequence length="57" mass="6167">EVVLAVVMMVEMMTLVVEVWRGDEMVAARVAGWWFQLAMAVAVAGDARDGSGNSPEK</sequence>
<feature type="non-terminal residue" evidence="1">
    <location>
        <position position="1"/>
    </location>
</feature>
<keyword evidence="2" id="KW-1185">Reference proteome</keyword>
<accession>A0ABQ4YZG0</accession>
<comment type="caution">
    <text evidence="1">The sequence shown here is derived from an EMBL/GenBank/DDBJ whole genome shotgun (WGS) entry which is preliminary data.</text>
</comment>
<gene>
    <name evidence="1" type="ORF">Tco_0749452</name>
</gene>
<organism evidence="1 2">
    <name type="scientific">Tanacetum coccineum</name>
    <dbReference type="NCBI Taxonomy" id="301880"/>
    <lineage>
        <taxon>Eukaryota</taxon>
        <taxon>Viridiplantae</taxon>
        <taxon>Streptophyta</taxon>
        <taxon>Embryophyta</taxon>
        <taxon>Tracheophyta</taxon>
        <taxon>Spermatophyta</taxon>
        <taxon>Magnoliopsida</taxon>
        <taxon>eudicotyledons</taxon>
        <taxon>Gunneridae</taxon>
        <taxon>Pentapetalae</taxon>
        <taxon>asterids</taxon>
        <taxon>campanulids</taxon>
        <taxon>Asterales</taxon>
        <taxon>Asteraceae</taxon>
        <taxon>Asteroideae</taxon>
        <taxon>Anthemideae</taxon>
        <taxon>Anthemidinae</taxon>
        <taxon>Tanacetum</taxon>
    </lineage>
</organism>
<evidence type="ECO:0000313" key="1">
    <source>
        <dbReference type="EMBL" id="GJS82911.1"/>
    </source>
</evidence>
<dbReference type="EMBL" id="BQNB010010860">
    <property type="protein sequence ID" value="GJS82911.1"/>
    <property type="molecule type" value="Genomic_DNA"/>
</dbReference>
<reference evidence="1" key="2">
    <citation type="submission" date="2022-01" db="EMBL/GenBank/DDBJ databases">
        <authorList>
            <person name="Yamashiro T."/>
            <person name="Shiraishi A."/>
            <person name="Satake H."/>
            <person name="Nakayama K."/>
        </authorList>
    </citation>
    <scope>NUCLEOTIDE SEQUENCE</scope>
</reference>
<protein>
    <submittedName>
        <fullName evidence="1">Uncharacterized protein</fullName>
    </submittedName>
</protein>